<keyword evidence="2" id="KW-1185">Reference proteome</keyword>
<comment type="caution">
    <text evidence="1">The sequence shown here is derived from an EMBL/GenBank/DDBJ whole genome shotgun (WGS) entry which is preliminary data.</text>
</comment>
<name>A0A8S1YAD6_PAROT</name>
<protein>
    <submittedName>
        <fullName evidence="1">Uncharacterized protein</fullName>
    </submittedName>
</protein>
<accession>A0A8S1YAD6</accession>
<dbReference type="Proteomes" id="UP000683925">
    <property type="component" value="Unassembled WGS sequence"/>
</dbReference>
<evidence type="ECO:0000313" key="2">
    <source>
        <dbReference type="Proteomes" id="UP000683925"/>
    </source>
</evidence>
<dbReference type="AlphaFoldDB" id="A0A8S1YAD6"/>
<sequence length="87" mass="10478">MVRGEKVNRKMFSTLFLGQYKGQDENIDLICTLKRSECTIKFEQNLTLLNLLKHCKKALRRNSQLRALSQQMRIENETQYIIQWWMI</sequence>
<reference evidence="1" key="1">
    <citation type="submission" date="2021-01" db="EMBL/GenBank/DDBJ databases">
        <authorList>
            <consortium name="Genoscope - CEA"/>
            <person name="William W."/>
        </authorList>
    </citation>
    <scope>NUCLEOTIDE SEQUENCE</scope>
</reference>
<dbReference type="EMBL" id="CAJJDP010000155">
    <property type="protein sequence ID" value="CAD8211035.1"/>
    <property type="molecule type" value="Genomic_DNA"/>
</dbReference>
<organism evidence="1 2">
    <name type="scientific">Paramecium octaurelia</name>
    <dbReference type="NCBI Taxonomy" id="43137"/>
    <lineage>
        <taxon>Eukaryota</taxon>
        <taxon>Sar</taxon>
        <taxon>Alveolata</taxon>
        <taxon>Ciliophora</taxon>
        <taxon>Intramacronucleata</taxon>
        <taxon>Oligohymenophorea</taxon>
        <taxon>Peniculida</taxon>
        <taxon>Parameciidae</taxon>
        <taxon>Paramecium</taxon>
    </lineage>
</organism>
<proteinExistence type="predicted"/>
<gene>
    <name evidence="1" type="ORF">POCTA_138.1.T1530001</name>
</gene>
<evidence type="ECO:0000313" key="1">
    <source>
        <dbReference type="EMBL" id="CAD8211035.1"/>
    </source>
</evidence>